<keyword evidence="1" id="KW-0812">Transmembrane</keyword>
<evidence type="ECO:0000256" key="1">
    <source>
        <dbReference type="SAM" id="Phobius"/>
    </source>
</evidence>
<sequence length="217" mass="24721">MRILRKALWVPLVFGVVLSGIGIANMVANGLGVTFVSAPEVIINAYLQLTDLLSYYLIELWFDVTIPQLLTDLIVLWLMFSFSNVRLLFLKGKDPIYLFRGFFGNDSYKNPWTKILKYELRRVLGHWLIIAPLLFCLGPLGTLGMMRGMWLTKAEHKALWKTVRYSKSQDDAVYLYETVTFLGTAVRMFIVIILANPVVAIGLLWWNAAEISRLASV</sequence>
<name>A0A8J2Y5Z2_9PROT</name>
<evidence type="ECO:0000313" key="2">
    <source>
        <dbReference type="EMBL" id="GGC96540.1"/>
    </source>
</evidence>
<organism evidence="2 3">
    <name type="scientific">Aquisalinus flavus</name>
    <dbReference type="NCBI Taxonomy" id="1526572"/>
    <lineage>
        <taxon>Bacteria</taxon>
        <taxon>Pseudomonadati</taxon>
        <taxon>Pseudomonadota</taxon>
        <taxon>Alphaproteobacteria</taxon>
        <taxon>Parvularculales</taxon>
        <taxon>Parvularculaceae</taxon>
        <taxon>Aquisalinus</taxon>
    </lineage>
</organism>
<reference evidence="2" key="1">
    <citation type="journal article" date="2014" name="Int. J. Syst. Evol. Microbiol.">
        <title>Complete genome sequence of Corynebacterium casei LMG S-19264T (=DSM 44701T), isolated from a smear-ripened cheese.</title>
        <authorList>
            <consortium name="US DOE Joint Genome Institute (JGI-PGF)"/>
            <person name="Walter F."/>
            <person name="Albersmeier A."/>
            <person name="Kalinowski J."/>
            <person name="Ruckert C."/>
        </authorList>
    </citation>
    <scope>NUCLEOTIDE SEQUENCE</scope>
    <source>
        <strain evidence="2">CGMCC 1.12921</strain>
    </source>
</reference>
<keyword evidence="1" id="KW-1133">Transmembrane helix</keyword>
<feature type="transmembrane region" description="Helical" evidence="1">
    <location>
        <begin position="7"/>
        <end position="28"/>
    </location>
</feature>
<dbReference type="Proteomes" id="UP000613582">
    <property type="component" value="Unassembled WGS sequence"/>
</dbReference>
<keyword evidence="3" id="KW-1185">Reference proteome</keyword>
<gene>
    <name evidence="2" type="ORF">GCM10011342_01710</name>
</gene>
<dbReference type="EMBL" id="BMGH01000001">
    <property type="protein sequence ID" value="GGC96540.1"/>
    <property type="molecule type" value="Genomic_DNA"/>
</dbReference>
<comment type="caution">
    <text evidence="2">The sequence shown here is derived from an EMBL/GenBank/DDBJ whole genome shotgun (WGS) entry which is preliminary data.</text>
</comment>
<feature type="transmembrane region" description="Helical" evidence="1">
    <location>
        <begin position="69"/>
        <end position="90"/>
    </location>
</feature>
<keyword evidence="1" id="KW-0472">Membrane</keyword>
<evidence type="ECO:0000313" key="3">
    <source>
        <dbReference type="Proteomes" id="UP000613582"/>
    </source>
</evidence>
<dbReference type="AlphaFoldDB" id="A0A8J2Y5Z2"/>
<reference evidence="2" key="2">
    <citation type="submission" date="2020-09" db="EMBL/GenBank/DDBJ databases">
        <authorList>
            <person name="Sun Q."/>
            <person name="Zhou Y."/>
        </authorList>
    </citation>
    <scope>NUCLEOTIDE SEQUENCE</scope>
    <source>
        <strain evidence="2">CGMCC 1.12921</strain>
    </source>
</reference>
<feature type="transmembrane region" description="Helical" evidence="1">
    <location>
        <begin position="124"/>
        <end position="146"/>
    </location>
</feature>
<protein>
    <submittedName>
        <fullName evidence="2">Uncharacterized protein</fullName>
    </submittedName>
</protein>
<proteinExistence type="predicted"/>
<accession>A0A8J2Y5Z2</accession>
<feature type="transmembrane region" description="Helical" evidence="1">
    <location>
        <begin position="185"/>
        <end position="206"/>
    </location>
</feature>